<keyword evidence="2" id="KW-1185">Reference proteome</keyword>
<dbReference type="AlphaFoldDB" id="A0A7W3LTE8"/>
<dbReference type="RefSeq" id="WP_182846111.1">
    <property type="nucleotide sequence ID" value="NZ_BAAALP010000001.1"/>
</dbReference>
<gene>
    <name evidence="1" type="ORF">HNR61_005603</name>
</gene>
<accession>A0A7W3LTE8</accession>
<comment type="caution">
    <text evidence="1">The sequence shown here is derived from an EMBL/GenBank/DDBJ whole genome shotgun (WGS) entry which is preliminary data.</text>
</comment>
<organism evidence="1 2">
    <name type="scientific">Actinomadura namibiensis</name>
    <dbReference type="NCBI Taxonomy" id="182080"/>
    <lineage>
        <taxon>Bacteria</taxon>
        <taxon>Bacillati</taxon>
        <taxon>Actinomycetota</taxon>
        <taxon>Actinomycetes</taxon>
        <taxon>Streptosporangiales</taxon>
        <taxon>Thermomonosporaceae</taxon>
        <taxon>Actinomadura</taxon>
    </lineage>
</organism>
<dbReference type="Proteomes" id="UP000572680">
    <property type="component" value="Unassembled WGS sequence"/>
</dbReference>
<evidence type="ECO:0000313" key="2">
    <source>
        <dbReference type="Proteomes" id="UP000572680"/>
    </source>
</evidence>
<name>A0A7W3LTE8_ACTNM</name>
<evidence type="ECO:0000313" key="1">
    <source>
        <dbReference type="EMBL" id="MBA8953949.1"/>
    </source>
</evidence>
<dbReference type="EMBL" id="JACJIA010000008">
    <property type="protein sequence ID" value="MBA8953949.1"/>
    <property type="molecule type" value="Genomic_DNA"/>
</dbReference>
<reference evidence="1 2" key="1">
    <citation type="submission" date="2020-08" db="EMBL/GenBank/DDBJ databases">
        <title>Genomic Encyclopedia of Type Strains, Phase IV (KMG-IV): sequencing the most valuable type-strain genomes for metagenomic binning, comparative biology and taxonomic classification.</title>
        <authorList>
            <person name="Goeker M."/>
        </authorList>
    </citation>
    <scope>NUCLEOTIDE SEQUENCE [LARGE SCALE GENOMIC DNA]</scope>
    <source>
        <strain evidence="1 2">DSM 44197</strain>
    </source>
</reference>
<sequence length="109" mass="12099">MPQPLPRRRHGRYQVVFEPPESDAEFISTTLGIAHLLAALADLVEDYRNDLIRRRMPAPIVAQWTTAAEELHEAAYNARNAATTFADIFEESRDIAAAGIRILGGRNAA</sequence>
<proteinExistence type="predicted"/>
<protein>
    <submittedName>
        <fullName evidence="1">Uncharacterized protein</fullName>
    </submittedName>
</protein>